<feature type="domain" description="Cytochrome c-type biogenesis protein CcmF C-terminal" evidence="5">
    <location>
        <begin position="335"/>
        <end position="612"/>
    </location>
</feature>
<evidence type="ECO:0000256" key="3">
    <source>
        <dbReference type="SAM" id="Phobius"/>
    </source>
</evidence>
<feature type="transmembrane region" description="Helical" evidence="3">
    <location>
        <begin position="443"/>
        <end position="464"/>
    </location>
</feature>
<evidence type="ECO:0000256" key="2">
    <source>
        <dbReference type="ARBA" id="ARBA00022748"/>
    </source>
</evidence>
<name>A0A1G9FTU1_9BACT</name>
<feature type="domain" description="Cytochrome c assembly protein" evidence="4">
    <location>
        <begin position="92"/>
        <end position="295"/>
    </location>
</feature>
<organism evidence="6 7">
    <name type="scientific">Maridesulfovibrio ferrireducens</name>
    <dbReference type="NCBI Taxonomy" id="246191"/>
    <lineage>
        <taxon>Bacteria</taxon>
        <taxon>Pseudomonadati</taxon>
        <taxon>Thermodesulfobacteriota</taxon>
        <taxon>Desulfovibrionia</taxon>
        <taxon>Desulfovibrionales</taxon>
        <taxon>Desulfovibrionaceae</taxon>
        <taxon>Maridesulfovibrio</taxon>
    </lineage>
</organism>
<sequence length="632" mass="69500">MHFLMEMALVLSMFVSLVAAAWGCLNIWKGQTDSIKWLERGQLLVISLVIFSSIILLCALITRDFSFKYVADYTSLELSNFYAVTAFWAGRPGSLLFWLLVITVGGTIFLGTKKYSDLPEETKVAYWMLYFAIQAFFLFILTNASPPFTQLANIPADGTGLNPLLQNPGMAFHPPLLFFGYGLFTVPACLSIAMAITKGEDSWMKLTRGWVLPAWSFLSAGIVLGAWWAYMELGWGGYWAWDPVENASIIPWFVATAYLHTSILGQRYGVFKRINIVLVNLTFLMCVVGTYIVRSGIIASVHAFGGGGVGGLLLAFILFYLFLTLSASFFANVKKSRLEANAFSRQGLLVVTVWVFIALGTVIFLGTMWPVISLGWETNPVGVTAGFYNTVTMPLFTLIGLLLLICPWFSWNEGIQDKNGLAVSVFTALCLSGAAWFGGIRMILPLIAFGSGAGIIASTIMLALRNKTLSSKRFWIAHGTHLGVALMIIGVAISGPYATTQQVAISEGQTFSFSGYEFTYKELTASKRHGIASKMANIVVSKNGQEVGILKPEQLTFPGNDHPHSEVSTIFSFGRELYATIHDIKNGRLEPLTVSVHPLVNWIWVGGTLVTLFPFVVFFPARKKKSHSPDAQ</sequence>
<dbReference type="OrthoDB" id="9761451at2"/>
<feature type="transmembrane region" description="Helical" evidence="3">
    <location>
        <begin position="391"/>
        <end position="409"/>
    </location>
</feature>
<feature type="transmembrane region" description="Helical" evidence="3">
    <location>
        <begin position="348"/>
        <end position="371"/>
    </location>
</feature>
<feature type="transmembrane region" description="Helical" evidence="3">
    <location>
        <begin position="249"/>
        <end position="265"/>
    </location>
</feature>
<dbReference type="GO" id="GO:0015232">
    <property type="term" value="F:heme transmembrane transporter activity"/>
    <property type="evidence" value="ECO:0007669"/>
    <property type="project" value="InterPro"/>
</dbReference>
<evidence type="ECO:0000313" key="7">
    <source>
        <dbReference type="Proteomes" id="UP000199053"/>
    </source>
</evidence>
<dbReference type="PANTHER" id="PTHR43653:SF1">
    <property type="entry name" value="CYTOCHROME C-TYPE BIOGENESIS PROTEIN CCMF"/>
    <property type="match status" value="1"/>
</dbReference>
<evidence type="ECO:0000313" key="6">
    <source>
        <dbReference type="EMBL" id="SDK91767.1"/>
    </source>
</evidence>
<feature type="transmembrane region" description="Helical" evidence="3">
    <location>
        <begin position="209"/>
        <end position="229"/>
    </location>
</feature>
<dbReference type="InterPro" id="IPR003567">
    <property type="entry name" value="Cyt_c_biogenesis"/>
</dbReference>
<gene>
    <name evidence="6" type="ORF">SAMN05660337_1700</name>
</gene>
<reference evidence="7" key="1">
    <citation type="submission" date="2016-10" db="EMBL/GenBank/DDBJ databases">
        <authorList>
            <person name="Varghese N."/>
            <person name="Submissions S."/>
        </authorList>
    </citation>
    <scope>NUCLEOTIDE SEQUENCE [LARGE SCALE GENOMIC DNA]</scope>
    <source>
        <strain evidence="7">DSM 16995</strain>
    </source>
</reference>
<feature type="transmembrane region" description="Helical" evidence="3">
    <location>
        <begin position="124"/>
        <end position="141"/>
    </location>
</feature>
<dbReference type="PANTHER" id="PTHR43653">
    <property type="entry name" value="CYTOCHROME C ASSEMBLY PROTEIN-RELATED"/>
    <property type="match status" value="1"/>
</dbReference>
<proteinExistence type="inferred from homology"/>
<dbReference type="GO" id="GO:0016020">
    <property type="term" value="C:membrane"/>
    <property type="evidence" value="ECO:0007669"/>
    <property type="project" value="InterPro"/>
</dbReference>
<comment type="similarity">
    <text evidence="1">Belongs to the CcmF/CycK/Ccl1/NrfE/CcsA family.</text>
</comment>
<dbReference type="InterPro" id="IPR002541">
    <property type="entry name" value="Cyt_c_assembly"/>
</dbReference>
<dbReference type="Pfam" id="PF16327">
    <property type="entry name" value="CcmF_C"/>
    <property type="match status" value="1"/>
</dbReference>
<keyword evidence="3" id="KW-1133">Transmembrane helix</keyword>
<dbReference type="AlphaFoldDB" id="A0A1G9FTU1"/>
<dbReference type="InterPro" id="IPR032523">
    <property type="entry name" value="CcmF_C"/>
</dbReference>
<evidence type="ECO:0000259" key="5">
    <source>
        <dbReference type="Pfam" id="PF16327"/>
    </source>
</evidence>
<dbReference type="STRING" id="246191.SAMN05660337_1700"/>
<evidence type="ECO:0000259" key="4">
    <source>
        <dbReference type="Pfam" id="PF01578"/>
    </source>
</evidence>
<dbReference type="RefSeq" id="WP_092160079.1">
    <property type="nucleotide sequence ID" value="NZ_FNGA01000002.1"/>
</dbReference>
<feature type="transmembrane region" description="Helical" evidence="3">
    <location>
        <begin position="303"/>
        <end position="327"/>
    </location>
</feature>
<dbReference type="EMBL" id="FNGA01000002">
    <property type="protein sequence ID" value="SDK91767.1"/>
    <property type="molecule type" value="Genomic_DNA"/>
</dbReference>
<accession>A0A1G9FTU1</accession>
<dbReference type="GO" id="GO:0017004">
    <property type="term" value="P:cytochrome complex assembly"/>
    <property type="evidence" value="ECO:0007669"/>
    <property type="project" value="UniProtKB-KW"/>
</dbReference>
<dbReference type="Pfam" id="PF01578">
    <property type="entry name" value="Cytochrom_C_asm"/>
    <property type="match status" value="1"/>
</dbReference>
<feature type="transmembrane region" description="Helical" evidence="3">
    <location>
        <begin position="176"/>
        <end position="197"/>
    </location>
</feature>
<evidence type="ECO:0000256" key="1">
    <source>
        <dbReference type="ARBA" id="ARBA00009186"/>
    </source>
</evidence>
<feature type="transmembrane region" description="Helical" evidence="3">
    <location>
        <begin position="277"/>
        <end position="297"/>
    </location>
</feature>
<feature type="transmembrane region" description="Helical" evidence="3">
    <location>
        <begin position="44"/>
        <end position="62"/>
    </location>
</feature>
<dbReference type="PRINTS" id="PR01410">
    <property type="entry name" value="CCBIOGENESIS"/>
</dbReference>
<keyword evidence="3" id="KW-0472">Membrane</keyword>
<protein>
    <submittedName>
        <fullName evidence="6">Cytochrome c-type biogenesis protein CcmF</fullName>
    </submittedName>
</protein>
<keyword evidence="7" id="KW-1185">Reference proteome</keyword>
<feature type="transmembrane region" description="Helical" evidence="3">
    <location>
        <begin position="599"/>
        <end position="619"/>
    </location>
</feature>
<dbReference type="Proteomes" id="UP000199053">
    <property type="component" value="Unassembled WGS sequence"/>
</dbReference>
<dbReference type="GO" id="GO:0020037">
    <property type="term" value="F:heme binding"/>
    <property type="evidence" value="ECO:0007669"/>
    <property type="project" value="InterPro"/>
</dbReference>
<feature type="transmembrane region" description="Helical" evidence="3">
    <location>
        <begin position="421"/>
        <end position="437"/>
    </location>
</feature>
<keyword evidence="3" id="KW-0812">Transmembrane</keyword>
<feature type="transmembrane region" description="Helical" evidence="3">
    <location>
        <begin position="95"/>
        <end position="112"/>
    </location>
</feature>
<keyword evidence="2" id="KW-0201">Cytochrome c-type biogenesis</keyword>
<feature type="transmembrane region" description="Helical" evidence="3">
    <location>
        <begin position="476"/>
        <end position="498"/>
    </location>
</feature>